<dbReference type="Gene3D" id="2.30.30.110">
    <property type="match status" value="1"/>
</dbReference>
<keyword evidence="3" id="KW-1185">Reference proteome</keyword>
<dbReference type="InterPro" id="IPR003477">
    <property type="entry name" value="PemK-like"/>
</dbReference>
<dbReference type="InterPro" id="IPR011067">
    <property type="entry name" value="Plasmid_toxin/cell-grow_inhib"/>
</dbReference>
<evidence type="ECO:0000256" key="1">
    <source>
        <dbReference type="PIRNR" id="PIRNR033490"/>
    </source>
</evidence>
<dbReference type="PIRSF" id="PIRSF033490">
    <property type="entry name" value="MazF"/>
    <property type="match status" value="1"/>
</dbReference>
<comment type="similarity">
    <text evidence="1">Belongs to the PemK/MazF family.</text>
</comment>
<dbReference type="SUPFAM" id="SSF50118">
    <property type="entry name" value="Cell growth inhibitor/plasmid maintenance toxic component"/>
    <property type="match status" value="1"/>
</dbReference>
<dbReference type="GO" id="GO:0004521">
    <property type="term" value="F:RNA endonuclease activity"/>
    <property type="evidence" value="ECO:0007669"/>
    <property type="project" value="TreeGrafter"/>
</dbReference>
<dbReference type="EC" id="3.1.-.-" evidence="1"/>
<dbReference type="AlphaFoldDB" id="A0A2S7U748"/>
<dbReference type="GO" id="GO:0016075">
    <property type="term" value="P:rRNA catabolic process"/>
    <property type="evidence" value="ECO:0007669"/>
    <property type="project" value="TreeGrafter"/>
</dbReference>
<dbReference type="EMBL" id="MQWA01000001">
    <property type="protein sequence ID" value="PQJ30380.1"/>
    <property type="molecule type" value="Genomic_DNA"/>
</dbReference>
<accession>A0A2S7U748</accession>
<keyword evidence="1" id="KW-0540">Nuclease</keyword>
<dbReference type="PANTHER" id="PTHR33988:SF2">
    <property type="entry name" value="ENDORIBONUCLEASE MAZF"/>
    <property type="match status" value="1"/>
</dbReference>
<name>A0A2S7U748_9BACT</name>
<keyword evidence="1" id="KW-0255">Endonuclease</keyword>
<comment type="caution">
    <text evidence="2">The sequence shown here is derived from an EMBL/GenBank/DDBJ whole genome shotgun (WGS) entry which is preliminary data.</text>
</comment>
<dbReference type="OrthoDB" id="199968at2"/>
<dbReference type="GO" id="GO:0003677">
    <property type="term" value="F:DNA binding"/>
    <property type="evidence" value="ECO:0007669"/>
    <property type="project" value="InterPro"/>
</dbReference>
<evidence type="ECO:0000313" key="2">
    <source>
        <dbReference type="EMBL" id="PQJ30380.1"/>
    </source>
</evidence>
<organism evidence="2 3">
    <name type="scientific">Rubritalea profundi</name>
    <dbReference type="NCBI Taxonomy" id="1658618"/>
    <lineage>
        <taxon>Bacteria</taxon>
        <taxon>Pseudomonadati</taxon>
        <taxon>Verrucomicrobiota</taxon>
        <taxon>Verrucomicrobiia</taxon>
        <taxon>Verrucomicrobiales</taxon>
        <taxon>Rubritaleaceae</taxon>
        <taxon>Rubritalea</taxon>
    </lineage>
</organism>
<dbReference type="Proteomes" id="UP000239907">
    <property type="component" value="Unassembled WGS sequence"/>
</dbReference>
<dbReference type="Pfam" id="PF02452">
    <property type="entry name" value="PemK_toxin"/>
    <property type="match status" value="1"/>
</dbReference>
<protein>
    <recommendedName>
        <fullName evidence="1">mRNA interferase</fullName>
        <ecNumber evidence="1">3.1.-.-</ecNumber>
    </recommendedName>
</protein>
<dbReference type="GO" id="GO:0006402">
    <property type="term" value="P:mRNA catabolic process"/>
    <property type="evidence" value="ECO:0007669"/>
    <property type="project" value="TreeGrafter"/>
</dbReference>
<dbReference type="GO" id="GO:0016787">
    <property type="term" value="F:hydrolase activity"/>
    <property type="evidence" value="ECO:0007669"/>
    <property type="project" value="UniProtKB-KW"/>
</dbReference>
<reference evidence="2 3" key="1">
    <citation type="submission" date="2016-12" db="EMBL/GenBank/DDBJ databases">
        <title>Study of bacterial adaptation to deep sea.</title>
        <authorList>
            <person name="Song J."/>
            <person name="Yoshizawa S."/>
            <person name="Kogure K."/>
        </authorList>
    </citation>
    <scope>NUCLEOTIDE SEQUENCE [LARGE SCALE GENOMIC DNA]</scope>
    <source>
        <strain evidence="2 3">SAORIC-165</strain>
    </source>
</reference>
<dbReference type="PANTHER" id="PTHR33988">
    <property type="entry name" value="ENDORIBONUCLEASE MAZF-RELATED"/>
    <property type="match status" value="1"/>
</dbReference>
<comment type="function">
    <text evidence="1">Toxic component of a type II toxin-antitoxin (TA) system.</text>
</comment>
<proteinExistence type="inferred from homology"/>
<keyword evidence="1" id="KW-0378">Hydrolase</keyword>
<sequence length="106" mass="11870">MKRGEIWWVSLDPTQGSEIRKTRPCVVMSHNTLNQHRQTVIVVPLSTAAKAHPPITIPVTCKKKQVMAVVDQVRAVSKHRLKSRLDNLEQAQLSELGDALKVILSL</sequence>
<evidence type="ECO:0000313" key="3">
    <source>
        <dbReference type="Proteomes" id="UP000239907"/>
    </source>
</evidence>
<gene>
    <name evidence="2" type="ORF">BSZ32_15045</name>
</gene>